<keyword evidence="6" id="KW-1185">Reference proteome</keyword>
<dbReference type="SUPFAM" id="SSF57440">
    <property type="entry name" value="Kringle-like"/>
    <property type="match status" value="1"/>
</dbReference>
<evidence type="ECO:0000256" key="2">
    <source>
        <dbReference type="ARBA" id="ARBA00023157"/>
    </source>
</evidence>
<feature type="compositionally biased region" description="Acidic residues" evidence="3">
    <location>
        <begin position="279"/>
        <end position="293"/>
    </location>
</feature>
<protein>
    <recommendedName>
        <fullName evidence="4">Kringle domain-containing protein</fullName>
    </recommendedName>
</protein>
<gene>
    <name evidence="5" type="ordered locus">Bathy11g02840</name>
</gene>
<dbReference type="KEGG" id="bpg:Bathy11g02840"/>
<keyword evidence="2" id="KW-1015">Disulfide bond</keyword>
<dbReference type="InterPro" id="IPR011641">
    <property type="entry name" value="Tyr-kin_ephrin_A/B_rcpt-like"/>
</dbReference>
<dbReference type="Gene3D" id="2.10.50.10">
    <property type="entry name" value="Tumor Necrosis Factor Receptor, subunit A, domain 2"/>
    <property type="match status" value="2"/>
</dbReference>
<evidence type="ECO:0000256" key="3">
    <source>
        <dbReference type="SAM" id="MobiDB-lite"/>
    </source>
</evidence>
<name>K8EK49_9CHLO</name>
<feature type="compositionally biased region" description="Basic and acidic residues" evidence="3">
    <location>
        <begin position="492"/>
        <end position="503"/>
    </location>
</feature>
<dbReference type="PANTHER" id="PTHR46967">
    <property type="entry name" value="INSULIN-LIKE GROWTH FACTOR BINDING PROTEIN,N-TERMINAL"/>
    <property type="match status" value="1"/>
</dbReference>
<dbReference type="OrthoDB" id="2012039at2759"/>
<feature type="region of interest" description="Disordered" evidence="3">
    <location>
        <begin position="419"/>
        <end position="453"/>
    </location>
</feature>
<feature type="region of interest" description="Disordered" evidence="3">
    <location>
        <begin position="272"/>
        <end position="317"/>
    </location>
</feature>
<feature type="compositionally biased region" description="Low complexity" evidence="3">
    <location>
        <begin position="701"/>
        <end position="715"/>
    </location>
</feature>
<dbReference type="InterPro" id="IPR038178">
    <property type="entry name" value="Kringle_sf"/>
</dbReference>
<dbReference type="SUPFAM" id="SSF57184">
    <property type="entry name" value="Growth factor receptor domain"/>
    <property type="match status" value="1"/>
</dbReference>
<dbReference type="Pfam" id="PF07699">
    <property type="entry name" value="Ephrin_rec_like"/>
    <property type="match status" value="1"/>
</dbReference>
<dbReference type="PROSITE" id="PS50070">
    <property type="entry name" value="KRINGLE_2"/>
    <property type="match status" value="1"/>
</dbReference>
<keyword evidence="1" id="KW-0420">Kringle</keyword>
<dbReference type="Proteomes" id="UP000198341">
    <property type="component" value="Chromosome 11"/>
</dbReference>
<evidence type="ECO:0000313" key="6">
    <source>
        <dbReference type="Proteomes" id="UP000198341"/>
    </source>
</evidence>
<dbReference type="SMART" id="SM01411">
    <property type="entry name" value="Ephrin_rec_like"/>
    <property type="match status" value="1"/>
</dbReference>
<feature type="compositionally biased region" description="Polar residues" evidence="3">
    <location>
        <begin position="422"/>
        <end position="433"/>
    </location>
</feature>
<dbReference type="InterPro" id="IPR018056">
    <property type="entry name" value="Kringle_CS"/>
</dbReference>
<dbReference type="PROSITE" id="PS00021">
    <property type="entry name" value="KRINGLE_1"/>
    <property type="match status" value="1"/>
</dbReference>
<evidence type="ECO:0000313" key="5">
    <source>
        <dbReference type="EMBL" id="CCO18607.1"/>
    </source>
</evidence>
<feature type="region of interest" description="Disordered" evidence="3">
    <location>
        <begin position="492"/>
        <end position="513"/>
    </location>
</feature>
<feature type="domain" description="Kringle" evidence="4">
    <location>
        <begin position="725"/>
        <end position="806"/>
    </location>
</feature>
<dbReference type="InterPro" id="IPR000001">
    <property type="entry name" value="Kringle"/>
</dbReference>
<dbReference type="RefSeq" id="XP_007510262.1">
    <property type="nucleotide sequence ID" value="XM_007510200.1"/>
</dbReference>
<feature type="compositionally biased region" description="Acidic residues" evidence="3">
    <location>
        <begin position="302"/>
        <end position="317"/>
    </location>
</feature>
<dbReference type="SMART" id="SM00130">
    <property type="entry name" value="KR"/>
    <property type="match status" value="1"/>
</dbReference>
<accession>K8EK49</accession>
<reference evidence="5 6" key="1">
    <citation type="submission" date="2011-10" db="EMBL/GenBank/DDBJ databases">
        <authorList>
            <person name="Genoscope - CEA"/>
        </authorList>
    </citation>
    <scope>NUCLEOTIDE SEQUENCE [LARGE SCALE GENOMIC DNA]</scope>
    <source>
        <strain evidence="5 6">RCC 1105</strain>
    </source>
</reference>
<dbReference type="CDD" id="cd00185">
    <property type="entry name" value="TNFRSF"/>
    <property type="match status" value="1"/>
</dbReference>
<dbReference type="PANTHER" id="PTHR46967:SF2">
    <property type="entry name" value="SUSHI, VON WILLEBRAND FACTOR TYPE A, EGF AND PENTRAXIN DOMAIN-CONTAINING PROTEIN 1-LIKE"/>
    <property type="match status" value="1"/>
</dbReference>
<dbReference type="InterPro" id="IPR013806">
    <property type="entry name" value="Kringle-like"/>
</dbReference>
<dbReference type="EMBL" id="FO082268">
    <property type="protein sequence ID" value="CCO18607.1"/>
    <property type="molecule type" value="Genomic_DNA"/>
</dbReference>
<sequence length="852" mass="94536">MFTFMFVGITFERTKREGEKGMRFQHLGDTLNTTTDDSAENTTSTTKLTFTLYTACSPMDKVLPTLRGKGSDDINDDDMKEYDWFSRVKAKLVLKDDDENIGGNDFSFNRGIPMEQITCGEYRVETGLMKRGTAFGFALYEIPPKDDDDDDVSSLGRLIHYENQRNDAYEFEPEGAVVVKDIGCLTTDPKRVDKRCPWGERGGVVGGYSSSIAEDEREHPFGMRECTYKYEYGDVTFYNRVFDGKQLEYVWGSCLESCPAFTKHPFCAAAATPTSPPIEEVEEKKEEEEEEESSTSNQTSEGNDEEEDEENDEEEFTCEDGHHVINDGETNSCGECPPGSFSFTPNDASCQLCPKGFFQPFGKSERCEACPKGMYQDEEGQRFCKPCDGSEISPDDMTELKMEELHDEGVPIGGVAWKMVSPATNDSPSSSRLGVTKRRSSRREQNNSNRKLLGGGLFGKGGWFSDDDDENDINGDGVVDARDVIEREIEDARAKGKGAESKDQCVASSASPVIVVDDQDGTIATNDDKSTPIDVNVTSEMTKDRVIPMPTTPKVNVVVSDEAKEARKDREPEATFESAAQETPFPVNTLDAAAGNVSTKATEIDPEVIADEAATLKNSVRHEKELNDLLREKEVDDDDTIVDKKIVKEEAIIETFEKVNVKELEKIDQTLASVAAEEAATVKDASLSTSVDVEETKEDSTATTTRMTSSSPSSSCDETVRGEFGVGYRGCQTTTRTGKKCIDWSKQPFGSKYGVAHAKWSHQSQPDFMDENPRNYCRNPSASADGIWCYVDAQGGFDSCEPIKRFAAGLGIDNLPIEEEEESKEVKEQEEQEDVFTIAAADRFEKEKQFRV</sequence>
<feature type="region of interest" description="Disordered" evidence="3">
    <location>
        <begin position="690"/>
        <end position="718"/>
    </location>
</feature>
<dbReference type="InterPro" id="IPR009030">
    <property type="entry name" value="Growth_fac_rcpt_cys_sf"/>
</dbReference>
<dbReference type="GeneID" id="19012964"/>
<evidence type="ECO:0000259" key="4">
    <source>
        <dbReference type="PROSITE" id="PS50070"/>
    </source>
</evidence>
<proteinExistence type="predicted"/>
<dbReference type="AlphaFoldDB" id="K8EK49"/>
<organism evidence="5 6">
    <name type="scientific">Bathycoccus prasinos</name>
    <dbReference type="NCBI Taxonomy" id="41875"/>
    <lineage>
        <taxon>Eukaryota</taxon>
        <taxon>Viridiplantae</taxon>
        <taxon>Chlorophyta</taxon>
        <taxon>Mamiellophyceae</taxon>
        <taxon>Mamiellales</taxon>
        <taxon>Bathycoccaceae</taxon>
        <taxon>Bathycoccus</taxon>
    </lineage>
</organism>
<evidence type="ECO:0000256" key="1">
    <source>
        <dbReference type="ARBA" id="ARBA00022572"/>
    </source>
</evidence>
<dbReference type="Pfam" id="PF00051">
    <property type="entry name" value="Kringle"/>
    <property type="match status" value="1"/>
</dbReference>
<dbReference type="Gene3D" id="2.40.20.10">
    <property type="entry name" value="Plasminogen Kringle 4"/>
    <property type="match status" value="1"/>
</dbReference>